<dbReference type="EMBL" id="LN879502">
    <property type="protein sequence ID" value="CUI16961.1"/>
    <property type="molecule type" value="Genomic_DNA"/>
</dbReference>
<organism evidence="3 4">
    <name type="scientific">Candidatus Protochlamydia naegleriophila</name>
    <dbReference type="NCBI Taxonomy" id="389348"/>
    <lineage>
        <taxon>Bacteria</taxon>
        <taxon>Pseudomonadati</taxon>
        <taxon>Chlamydiota</taxon>
        <taxon>Chlamydiia</taxon>
        <taxon>Parachlamydiales</taxon>
        <taxon>Parachlamydiaceae</taxon>
        <taxon>Candidatus Protochlamydia</taxon>
    </lineage>
</organism>
<dbReference type="AlphaFoldDB" id="A0A0U5ES29"/>
<keyword evidence="2" id="KW-1133">Transmembrane helix</keyword>
<accession>A0A0U5ES29</accession>
<dbReference type="KEGG" id="pnl:PNK_1348"/>
<sequence>MNPLNFFRPVYQPFVGLQQNRYSHLVKDTVVAVAASVFALIGAQALQGQAPGFAAVLSVVPCIAGVIWLLRRSSSSFRHGHHHPLNPPVIVYQPPGYQPRQFTPPAAVYPQPTFTPRPQPQQPMRQLPQTRGFQSNVNDGMHQLPSSRFPNVVRVPAHQANQMQPGHRPNGGNEGGFQLPFGRR</sequence>
<feature type="transmembrane region" description="Helical" evidence="2">
    <location>
        <begin position="29"/>
        <end position="46"/>
    </location>
</feature>
<evidence type="ECO:0000256" key="2">
    <source>
        <dbReference type="SAM" id="Phobius"/>
    </source>
</evidence>
<gene>
    <name evidence="3" type="ORF">PNK_1348</name>
</gene>
<evidence type="ECO:0000313" key="3">
    <source>
        <dbReference type="EMBL" id="CUI16961.1"/>
    </source>
</evidence>
<feature type="transmembrane region" description="Helical" evidence="2">
    <location>
        <begin position="52"/>
        <end position="70"/>
    </location>
</feature>
<proteinExistence type="predicted"/>
<evidence type="ECO:0000256" key="1">
    <source>
        <dbReference type="SAM" id="MobiDB-lite"/>
    </source>
</evidence>
<name>A0A0U5ES29_9BACT</name>
<feature type="region of interest" description="Disordered" evidence="1">
    <location>
        <begin position="161"/>
        <end position="184"/>
    </location>
</feature>
<keyword evidence="2" id="KW-0472">Membrane</keyword>
<dbReference type="RefSeq" id="WP_059061120.1">
    <property type="nucleotide sequence ID" value="NZ_LN879502.1"/>
</dbReference>
<keyword evidence="2" id="KW-0812">Transmembrane</keyword>
<dbReference type="PATRIC" id="fig|389348.3.peg.1506"/>
<protein>
    <submittedName>
        <fullName evidence="3">Uncharacterized protein</fullName>
    </submittedName>
</protein>
<dbReference type="InParanoid" id="A0A0U5ES29"/>
<keyword evidence="4" id="KW-1185">Reference proteome</keyword>
<dbReference type="Proteomes" id="UP000069902">
    <property type="component" value="Chromosome cPNK"/>
</dbReference>
<reference evidence="4" key="1">
    <citation type="submission" date="2015-09" db="EMBL/GenBank/DDBJ databases">
        <authorList>
            <person name="Bertelli C."/>
        </authorList>
    </citation>
    <scope>NUCLEOTIDE SEQUENCE [LARGE SCALE GENOMIC DNA]</scope>
    <source>
        <strain evidence="4">KNic</strain>
    </source>
</reference>
<evidence type="ECO:0000313" key="4">
    <source>
        <dbReference type="Proteomes" id="UP000069902"/>
    </source>
</evidence>